<accession>A0A318NWK2</accession>
<feature type="domain" description="UmuC" evidence="6">
    <location>
        <begin position="2"/>
        <end position="187"/>
    </location>
</feature>
<keyword evidence="7" id="KW-0808">Transferase</keyword>
<sequence>MFLLADVNSMYCACEQVFRPDLKGKPLIVLSNNDGNLVAINREAKKLGLKRGMPFFQAKDIIRKHQVTVFSSNYSLYGDLSARCMTVLESLAPAITIYSIDEAFLHVTGIDAVESFEDYGRRVRDTVLQQTGLTCGIGVAQTMTLAKLANLAAKTWPATGGVVDLTNRDRQRKLMALLPVNEVWGCGRQLTKKLATMGITTALQLADSNQALIRRTFGVVLERTQRELNGVPCISIEALPAKQQIIVSRSFGQRVTQLQDMHQAVCQYAERAAEKLRREKQYCRHISVFVRTSPFAPHDPYYANSNSVQLMLATQDTRDVVAAAVKALEAIWRDGYRYQKAGIMLNDFCDKPGQIDLFDEHPPRAGSEQLMKAVDGINHSGLGKIWFAGQGINKSWAMRRELLSPCYTTRLSDIPVARLA</sequence>
<gene>
    <name evidence="7" type="ORF">CT690_24010</name>
</gene>
<name>A0A318NWK2_SERPL</name>
<dbReference type="PROSITE" id="PS50173">
    <property type="entry name" value="UMUC"/>
    <property type="match status" value="1"/>
</dbReference>
<proteinExistence type="inferred from homology"/>
<dbReference type="CDD" id="cd01700">
    <property type="entry name" value="PolY_Pol_V_umuC"/>
    <property type="match status" value="1"/>
</dbReference>
<evidence type="ECO:0000313" key="7">
    <source>
        <dbReference type="EMBL" id="PYD36612.1"/>
    </source>
</evidence>
<dbReference type="NCBIfam" id="NF002955">
    <property type="entry name" value="PRK03609.1"/>
    <property type="match status" value="1"/>
</dbReference>
<dbReference type="PANTHER" id="PTHR11076:SF34">
    <property type="entry name" value="PROTEIN UMUC"/>
    <property type="match status" value="1"/>
</dbReference>
<dbReference type="Gene3D" id="3.30.1490.100">
    <property type="entry name" value="DNA polymerase, Y-family, little finger domain"/>
    <property type="match status" value="1"/>
</dbReference>
<dbReference type="InterPro" id="IPR043502">
    <property type="entry name" value="DNA/RNA_pol_sf"/>
</dbReference>
<dbReference type="AlphaFoldDB" id="A0A318NWK2"/>
<keyword evidence="7" id="KW-0548">Nucleotidyltransferase</keyword>
<evidence type="ECO:0000256" key="5">
    <source>
        <dbReference type="ARBA" id="ARBA00023236"/>
    </source>
</evidence>
<dbReference type="InterPro" id="IPR017961">
    <property type="entry name" value="DNA_pol_Y-fam_little_finger"/>
</dbReference>
<comment type="caution">
    <text evidence="7">The sequence shown here is derived from an EMBL/GenBank/DDBJ whole genome shotgun (WGS) entry which is preliminary data.</text>
</comment>
<dbReference type="InterPro" id="IPR036775">
    <property type="entry name" value="DNA_pol_Y-fam_lit_finger_sf"/>
</dbReference>
<dbReference type="Pfam" id="PF11799">
    <property type="entry name" value="IMS_C"/>
    <property type="match status" value="1"/>
</dbReference>
<dbReference type="InterPro" id="IPR025188">
    <property type="entry name" value="DUF4113"/>
</dbReference>
<dbReference type="Pfam" id="PF00817">
    <property type="entry name" value="IMS"/>
    <property type="match status" value="1"/>
</dbReference>
<dbReference type="Gene3D" id="1.10.150.20">
    <property type="entry name" value="5' to 3' exonuclease, C-terminal subdomain"/>
    <property type="match status" value="1"/>
</dbReference>
<evidence type="ECO:0000313" key="8">
    <source>
        <dbReference type="Proteomes" id="UP000248196"/>
    </source>
</evidence>
<dbReference type="Proteomes" id="UP000248196">
    <property type="component" value="Unassembled WGS sequence"/>
</dbReference>
<dbReference type="InterPro" id="IPR001126">
    <property type="entry name" value="UmuC"/>
</dbReference>
<dbReference type="SUPFAM" id="SSF100879">
    <property type="entry name" value="Lesion bypass DNA polymerase (Y-family), little finger domain"/>
    <property type="match status" value="1"/>
</dbReference>
<keyword evidence="3" id="KW-0741">SOS mutagenesis</keyword>
<dbReference type="Pfam" id="PF13438">
    <property type="entry name" value="DUF4113"/>
    <property type="match status" value="1"/>
</dbReference>
<evidence type="ECO:0000259" key="6">
    <source>
        <dbReference type="PROSITE" id="PS50173"/>
    </source>
</evidence>
<dbReference type="GO" id="GO:0006281">
    <property type="term" value="P:DNA repair"/>
    <property type="evidence" value="ECO:0007669"/>
    <property type="project" value="UniProtKB-KW"/>
</dbReference>
<dbReference type="InterPro" id="IPR050116">
    <property type="entry name" value="DNA_polymerase-Y"/>
</dbReference>
<dbReference type="OrthoDB" id="9808813at2"/>
<keyword evidence="5" id="KW-0742">SOS response</keyword>
<dbReference type="GO" id="GO:0003887">
    <property type="term" value="F:DNA-directed DNA polymerase activity"/>
    <property type="evidence" value="ECO:0007669"/>
    <property type="project" value="UniProtKB-EC"/>
</dbReference>
<dbReference type="EMBL" id="PESE01000011">
    <property type="protein sequence ID" value="PYD36612.1"/>
    <property type="molecule type" value="Genomic_DNA"/>
</dbReference>
<comment type="similarity">
    <text evidence="1">Belongs to the DNA polymerase type-Y family.</text>
</comment>
<dbReference type="GO" id="GO:0003684">
    <property type="term" value="F:damaged DNA binding"/>
    <property type="evidence" value="ECO:0007669"/>
    <property type="project" value="InterPro"/>
</dbReference>
<evidence type="ECO:0000256" key="4">
    <source>
        <dbReference type="ARBA" id="ARBA00023204"/>
    </source>
</evidence>
<dbReference type="PANTHER" id="PTHR11076">
    <property type="entry name" value="DNA REPAIR POLYMERASE UMUC / TRANSFERASE FAMILY MEMBER"/>
    <property type="match status" value="1"/>
</dbReference>
<dbReference type="SUPFAM" id="SSF56672">
    <property type="entry name" value="DNA/RNA polymerases"/>
    <property type="match status" value="1"/>
</dbReference>
<dbReference type="Gene3D" id="3.30.70.270">
    <property type="match status" value="1"/>
</dbReference>
<evidence type="ECO:0000256" key="3">
    <source>
        <dbReference type="ARBA" id="ARBA00023199"/>
    </source>
</evidence>
<dbReference type="GO" id="GO:0005829">
    <property type="term" value="C:cytosol"/>
    <property type="evidence" value="ECO:0007669"/>
    <property type="project" value="TreeGrafter"/>
</dbReference>
<organism evidence="7 8">
    <name type="scientific">Serratia plymuthica</name>
    <dbReference type="NCBI Taxonomy" id="82996"/>
    <lineage>
        <taxon>Bacteria</taxon>
        <taxon>Pseudomonadati</taxon>
        <taxon>Pseudomonadota</taxon>
        <taxon>Gammaproteobacteria</taxon>
        <taxon>Enterobacterales</taxon>
        <taxon>Yersiniaceae</taxon>
        <taxon>Serratia</taxon>
    </lineage>
</organism>
<reference evidence="7 8" key="1">
    <citation type="submission" date="2017-11" db="EMBL/GenBank/DDBJ databases">
        <title>Genome sequence of the oocydin A producing rhizobacterium Serratia plymuthica 4Rx5.</title>
        <authorList>
            <person name="Matilla M.A."/>
            <person name="Udaondo Z."/>
            <person name="Salmond G.P.C."/>
        </authorList>
    </citation>
    <scope>NUCLEOTIDE SEQUENCE [LARGE SCALE GENOMIC DNA]</scope>
    <source>
        <strain evidence="7 8">4Rx5</strain>
    </source>
</reference>
<evidence type="ECO:0000256" key="2">
    <source>
        <dbReference type="ARBA" id="ARBA00022763"/>
    </source>
</evidence>
<dbReference type="RefSeq" id="WP_004953852.1">
    <property type="nucleotide sequence ID" value="NZ_PESE01000011.1"/>
</dbReference>
<dbReference type="GO" id="GO:0009432">
    <property type="term" value="P:SOS response"/>
    <property type="evidence" value="ECO:0007669"/>
    <property type="project" value="UniProtKB-KW"/>
</dbReference>
<dbReference type="Gene3D" id="3.40.1170.60">
    <property type="match status" value="1"/>
</dbReference>
<dbReference type="GO" id="GO:0042276">
    <property type="term" value="P:error-prone translesion synthesis"/>
    <property type="evidence" value="ECO:0007669"/>
    <property type="project" value="TreeGrafter"/>
</dbReference>
<dbReference type="InterPro" id="IPR043128">
    <property type="entry name" value="Rev_trsase/Diguanyl_cyclase"/>
</dbReference>
<keyword evidence="4" id="KW-0234">DNA repair</keyword>
<dbReference type="EC" id="2.7.7.7" evidence="7"/>
<keyword evidence="2" id="KW-0227">DNA damage</keyword>
<evidence type="ECO:0000256" key="1">
    <source>
        <dbReference type="ARBA" id="ARBA00010945"/>
    </source>
</evidence>
<protein>
    <submittedName>
        <fullName evidence="7">Translesion error-prone DNA polymerase V subunit UmuC</fullName>
        <ecNumber evidence="7">2.7.7.7</ecNumber>
    </submittedName>
</protein>